<evidence type="ECO:0000256" key="1">
    <source>
        <dbReference type="SAM" id="MobiDB-lite"/>
    </source>
</evidence>
<sequence>MFKQRKHKTFNYKSRFSKGNEENSNDGEQTRKEFVSRWNDKRDSSRKVGFGMSIRTLILVLVLLLICMYILEKKYI</sequence>
<comment type="caution">
    <text evidence="3">The sequence shown here is derived from an EMBL/GenBank/DDBJ whole genome shotgun (WGS) entry which is preliminary data.</text>
</comment>
<name>A0ABT0QIC2_9FLAO</name>
<organism evidence="3 4">
    <name type="scientific">Jejuia spongiicola</name>
    <dbReference type="NCBI Taxonomy" id="2942207"/>
    <lineage>
        <taxon>Bacteria</taxon>
        <taxon>Pseudomonadati</taxon>
        <taxon>Bacteroidota</taxon>
        <taxon>Flavobacteriia</taxon>
        <taxon>Flavobacteriales</taxon>
        <taxon>Flavobacteriaceae</taxon>
        <taxon>Jejuia</taxon>
    </lineage>
</organism>
<protein>
    <recommendedName>
        <fullName evidence="5">Riboflavin synthase subunit beta</fullName>
    </recommendedName>
</protein>
<dbReference type="EMBL" id="JAMFLZ010000010">
    <property type="protein sequence ID" value="MCL6296615.1"/>
    <property type="molecule type" value="Genomic_DNA"/>
</dbReference>
<keyword evidence="2" id="KW-0812">Transmembrane</keyword>
<feature type="transmembrane region" description="Helical" evidence="2">
    <location>
        <begin position="48"/>
        <end position="71"/>
    </location>
</feature>
<evidence type="ECO:0000256" key="2">
    <source>
        <dbReference type="SAM" id="Phobius"/>
    </source>
</evidence>
<dbReference type="Proteomes" id="UP001165381">
    <property type="component" value="Unassembled WGS sequence"/>
</dbReference>
<feature type="compositionally biased region" description="Basic and acidic residues" evidence="1">
    <location>
        <begin position="28"/>
        <end position="45"/>
    </location>
</feature>
<evidence type="ECO:0000313" key="4">
    <source>
        <dbReference type="Proteomes" id="UP001165381"/>
    </source>
</evidence>
<accession>A0ABT0QIC2</accession>
<keyword evidence="4" id="KW-1185">Reference proteome</keyword>
<keyword evidence="2" id="KW-1133">Transmembrane helix</keyword>
<evidence type="ECO:0008006" key="5">
    <source>
        <dbReference type="Google" id="ProtNLM"/>
    </source>
</evidence>
<gene>
    <name evidence="3" type="ORF">M3P09_16530</name>
</gene>
<evidence type="ECO:0000313" key="3">
    <source>
        <dbReference type="EMBL" id="MCL6296615.1"/>
    </source>
</evidence>
<reference evidence="3" key="1">
    <citation type="submission" date="2022-05" db="EMBL/GenBank/DDBJ databases">
        <authorList>
            <person name="Park J.-S."/>
        </authorList>
    </citation>
    <scope>NUCLEOTIDE SEQUENCE</scope>
    <source>
        <strain evidence="3">2012CJ34-3</strain>
    </source>
</reference>
<proteinExistence type="predicted"/>
<dbReference type="RefSeq" id="WP_249973967.1">
    <property type="nucleotide sequence ID" value="NZ_JAMFLZ010000010.1"/>
</dbReference>
<keyword evidence="2" id="KW-0472">Membrane</keyword>
<feature type="region of interest" description="Disordered" evidence="1">
    <location>
        <begin position="1"/>
        <end position="45"/>
    </location>
</feature>
<feature type="compositionally biased region" description="Basic residues" evidence="1">
    <location>
        <begin position="1"/>
        <end position="10"/>
    </location>
</feature>